<keyword evidence="2" id="KW-1185">Reference proteome</keyword>
<dbReference type="Proteomes" id="UP001597344">
    <property type="component" value="Unassembled WGS sequence"/>
</dbReference>
<comment type="caution">
    <text evidence="1">The sequence shown here is derived from an EMBL/GenBank/DDBJ whole genome shotgun (WGS) entry which is preliminary data.</text>
</comment>
<name>A0ABW5AX74_9FLAO</name>
<dbReference type="PROSITE" id="PS51257">
    <property type="entry name" value="PROKAR_LIPOPROTEIN"/>
    <property type="match status" value="1"/>
</dbReference>
<protein>
    <submittedName>
        <fullName evidence="1">Multidrug transporter</fullName>
    </submittedName>
</protein>
<reference evidence="2" key="1">
    <citation type="journal article" date="2019" name="Int. J. Syst. Evol. Microbiol.">
        <title>The Global Catalogue of Microorganisms (GCM) 10K type strain sequencing project: providing services to taxonomists for standard genome sequencing and annotation.</title>
        <authorList>
            <consortium name="The Broad Institute Genomics Platform"/>
            <consortium name="The Broad Institute Genome Sequencing Center for Infectious Disease"/>
            <person name="Wu L."/>
            <person name="Ma J."/>
        </authorList>
    </citation>
    <scope>NUCLEOTIDE SEQUENCE [LARGE SCALE GENOMIC DNA]</scope>
    <source>
        <strain evidence="2">DT92</strain>
    </source>
</reference>
<accession>A0ABW5AX74</accession>
<proteinExistence type="predicted"/>
<evidence type="ECO:0000313" key="2">
    <source>
        <dbReference type="Proteomes" id="UP001597344"/>
    </source>
</evidence>
<organism evidence="1 2">
    <name type="scientific">Aquimarina celericrescens</name>
    <dbReference type="NCBI Taxonomy" id="1964542"/>
    <lineage>
        <taxon>Bacteria</taxon>
        <taxon>Pseudomonadati</taxon>
        <taxon>Bacteroidota</taxon>
        <taxon>Flavobacteriia</taxon>
        <taxon>Flavobacteriales</taxon>
        <taxon>Flavobacteriaceae</taxon>
        <taxon>Aquimarina</taxon>
    </lineage>
</organism>
<dbReference type="PANTHER" id="PTHR41339:SF1">
    <property type="entry name" value="SECRETED PROTEIN"/>
    <property type="match status" value="1"/>
</dbReference>
<sequence>MKTTNLITGIIIGAAMFFSACTIQEDNIGDIIINQGGGSNTNGTVVLEGQITENRILTSNEVYELRGGVSVIEGVTLTIEAGTRIIAGNTGGVFAYLAIEQGAQIIAEGTASRPIVFTSNKATPNPGDWGGLILAGRAPINRGSVATAEVANLTYGGTDPQDNSGVLRYVRLEYTGGKINDDSEFNGLSLYGVGSGTTVEYIQAFNGNDDGIEFFGGSVNLKYAIVTGAGDDSFDWTDGWVGNGQFWIAQQTSFQGDKGIEADNFADNPSAVPFSNPTLSNITLIGAEDGDGENKGIEFRAGTKVALYNTIIKAFPGQGIEVDDDQTLTNLNNNEVIVRNSIIDNVNSFDLDHGGATVNLADFSTFANYTLDGSGEPFNTTGTFIPDVDPENEEFVINGFRGSYQYTTAIDGVDNFDPSTINSFFDAANYVGALREGDTWTSDWTRL</sequence>
<dbReference type="PANTHER" id="PTHR41339">
    <property type="entry name" value="LIPL48"/>
    <property type="match status" value="1"/>
</dbReference>
<gene>
    <name evidence="1" type="ORF">ACFSJT_12500</name>
</gene>
<dbReference type="RefSeq" id="WP_378320616.1">
    <property type="nucleotide sequence ID" value="NZ_JBHUHY010000013.1"/>
</dbReference>
<evidence type="ECO:0000313" key="1">
    <source>
        <dbReference type="EMBL" id="MFD2187613.1"/>
    </source>
</evidence>
<dbReference type="EMBL" id="JBHUHY010000013">
    <property type="protein sequence ID" value="MFD2187613.1"/>
    <property type="molecule type" value="Genomic_DNA"/>
</dbReference>